<dbReference type="EMBL" id="JACGWL010000280">
    <property type="protein sequence ID" value="KAK4384153.1"/>
    <property type="molecule type" value="Genomic_DNA"/>
</dbReference>
<evidence type="ECO:0000256" key="1">
    <source>
        <dbReference type="SAM" id="MobiDB-lite"/>
    </source>
</evidence>
<organism evidence="2 3">
    <name type="scientific">Sesamum angolense</name>
    <dbReference type="NCBI Taxonomy" id="2727404"/>
    <lineage>
        <taxon>Eukaryota</taxon>
        <taxon>Viridiplantae</taxon>
        <taxon>Streptophyta</taxon>
        <taxon>Embryophyta</taxon>
        <taxon>Tracheophyta</taxon>
        <taxon>Spermatophyta</taxon>
        <taxon>Magnoliopsida</taxon>
        <taxon>eudicotyledons</taxon>
        <taxon>Gunneridae</taxon>
        <taxon>Pentapetalae</taxon>
        <taxon>asterids</taxon>
        <taxon>lamiids</taxon>
        <taxon>Lamiales</taxon>
        <taxon>Pedaliaceae</taxon>
        <taxon>Sesamum</taxon>
    </lineage>
</organism>
<evidence type="ECO:0008006" key="4">
    <source>
        <dbReference type="Google" id="ProtNLM"/>
    </source>
</evidence>
<evidence type="ECO:0000313" key="3">
    <source>
        <dbReference type="Proteomes" id="UP001289374"/>
    </source>
</evidence>
<reference evidence="2" key="2">
    <citation type="journal article" date="2024" name="Plant">
        <title>Genomic evolution and insights into agronomic trait innovations of Sesamum species.</title>
        <authorList>
            <person name="Miao H."/>
            <person name="Wang L."/>
            <person name="Qu L."/>
            <person name="Liu H."/>
            <person name="Sun Y."/>
            <person name="Le M."/>
            <person name="Wang Q."/>
            <person name="Wei S."/>
            <person name="Zheng Y."/>
            <person name="Lin W."/>
            <person name="Duan Y."/>
            <person name="Cao H."/>
            <person name="Xiong S."/>
            <person name="Wang X."/>
            <person name="Wei L."/>
            <person name="Li C."/>
            <person name="Ma Q."/>
            <person name="Ju M."/>
            <person name="Zhao R."/>
            <person name="Li G."/>
            <person name="Mu C."/>
            <person name="Tian Q."/>
            <person name="Mei H."/>
            <person name="Zhang T."/>
            <person name="Gao T."/>
            <person name="Zhang H."/>
        </authorList>
    </citation>
    <scope>NUCLEOTIDE SEQUENCE</scope>
    <source>
        <strain evidence="2">K16</strain>
    </source>
</reference>
<accession>A0AAE1T9R5</accession>
<proteinExistence type="predicted"/>
<gene>
    <name evidence="2" type="ORF">Sango_3086000</name>
</gene>
<dbReference type="Proteomes" id="UP001289374">
    <property type="component" value="Unassembled WGS sequence"/>
</dbReference>
<comment type="caution">
    <text evidence="2">The sequence shown here is derived from an EMBL/GenBank/DDBJ whole genome shotgun (WGS) entry which is preliminary data.</text>
</comment>
<dbReference type="AlphaFoldDB" id="A0AAE1T9R5"/>
<reference evidence="2" key="1">
    <citation type="submission" date="2020-06" db="EMBL/GenBank/DDBJ databases">
        <authorList>
            <person name="Li T."/>
            <person name="Hu X."/>
            <person name="Zhang T."/>
            <person name="Song X."/>
            <person name="Zhang H."/>
            <person name="Dai N."/>
            <person name="Sheng W."/>
            <person name="Hou X."/>
            <person name="Wei L."/>
        </authorList>
    </citation>
    <scope>NUCLEOTIDE SEQUENCE</scope>
    <source>
        <strain evidence="2">K16</strain>
        <tissue evidence="2">Leaf</tissue>
    </source>
</reference>
<protein>
    <recommendedName>
        <fullName evidence="4">Reverse transcriptase domain-containing protein</fullName>
    </recommendedName>
</protein>
<keyword evidence="3" id="KW-1185">Reference proteome</keyword>
<evidence type="ECO:0000313" key="2">
    <source>
        <dbReference type="EMBL" id="KAK4384153.1"/>
    </source>
</evidence>
<name>A0AAE1T9R5_9LAMI</name>
<feature type="region of interest" description="Disordered" evidence="1">
    <location>
        <begin position="246"/>
        <end position="277"/>
    </location>
</feature>
<sequence length="277" mass="30958">MGKIEVNDSPRKGVIRMIVGGPIGRLTRARKTQIRETYGTVAREVMDVEPANDAPLIQFDSGSSADILFGEAYDQMQLGDLPLEAVDTSLYGFAGEIKFPVIGGVGEAHADVLQARKCMSKPSGKERKEGDPRKVTKIGSKMTEDIRNQVVNCLRRNKDIFAWTPQDLEGINPNVITHHLNLDPNIRPAENEGAAYQKLVDKIFYPKLGRKMEVYVDDMLVKNKEGQQRTFPGIHSDLTRYRGLTNQDQGYPRYGTPTNINRKTGRPQKSPLCKTDT</sequence>